<accession>A0ABY7AQ21</accession>
<organism evidence="1 2">
    <name type="scientific">Catenovulum adriaticum</name>
    <dbReference type="NCBI Taxonomy" id="2984846"/>
    <lineage>
        <taxon>Bacteria</taxon>
        <taxon>Pseudomonadati</taxon>
        <taxon>Pseudomonadota</taxon>
        <taxon>Gammaproteobacteria</taxon>
        <taxon>Alteromonadales</taxon>
        <taxon>Alteromonadaceae</taxon>
        <taxon>Catenovulum</taxon>
    </lineage>
</organism>
<sequence length="127" mass="14570">MSEQLTSQQIEFAFYREVAENKMLYTIIDDKGIPTPTNSEGELVMPFWSNQQNALNFIEQSSGFNGFKVFEVDWETFSEKWIPGIAKDDLMVGLNWQQAEAENCVSEVELLLQGVVQCLKSQPIKRK</sequence>
<gene>
    <name evidence="1" type="ORF">OLW01_01680</name>
</gene>
<dbReference type="EMBL" id="CP109965">
    <property type="protein sequence ID" value="WAJ70555.1"/>
    <property type="molecule type" value="Genomic_DNA"/>
</dbReference>
<dbReference type="Pfam" id="PF11042">
    <property type="entry name" value="DUF2750"/>
    <property type="match status" value="1"/>
</dbReference>
<dbReference type="InterPro" id="IPR021284">
    <property type="entry name" value="DUF2750"/>
</dbReference>
<proteinExistence type="predicted"/>
<reference evidence="1" key="1">
    <citation type="submission" date="2022-10" db="EMBL/GenBank/DDBJ databases">
        <title>Catenovulum adriacola sp. nov. isolated in the Harbour of Susak.</title>
        <authorList>
            <person name="Schoch T."/>
            <person name="Reich S.J."/>
            <person name="Stoeferle S."/>
            <person name="Flaiz M."/>
            <person name="Kazda M."/>
            <person name="Riedel C.U."/>
            <person name="Duerre P."/>
        </authorList>
    </citation>
    <scope>NUCLEOTIDE SEQUENCE</scope>
    <source>
        <strain evidence="1">TS8</strain>
    </source>
</reference>
<dbReference type="RefSeq" id="WP_268074905.1">
    <property type="nucleotide sequence ID" value="NZ_CP109965.1"/>
</dbReference>
<keyword evidence="2" id="KW-1185">Reference proteome</keyword>
<dbReference type="Proteomes" id="UP001163726">
    <property type="component" value="Chromosome"/>
</dbReference>
<name>A0ABY7AQ21_9ALTE</name>
<evidence type="ECO:0000313" key="2">
    <source>
        <dbReference type="Proteomes" id="UP001163726"/>
    </source>
</evidence>
<protein>
    <submittedName>
        <fullName evidence="1">DUF2750 domain-containing protein</fullName>
    </submittedName>
</protein>
<evidence type="ECO:0000313" key="1">
    <source>
        <dbReference type="EMBL" id="WAJ70555.1"/>
    </source>
</evidence>